<dbReference type="Pfam" id="PF02833">
    <property type="entry name" value="DHHA2"/>
    <property type="match status" value="1"/>
</dbReference>
<dbReference type="SUPFAM" id="SSF54631">
    <property type="entry name" value="CBS-domain pair"/>
    <property type="match status" value="1"/>
</dbReference>
<dbReference type="Gene3D" id="3.90.1640.10">
    <property type="entry name" value="inorganic pyrophosphatase (n-terminal core)"/>
    <property type="match status" value="2"/>
</dbReference>
<reference evidence="10 11" key="1">
    <citation type="submission" date="2023-08" db="EMBL/GenBank/DDBJ databases">
        <title>Helicovermis profunda gen. nov., sp. nov., a novel mesophilic, fermentative bacterium within the Bacillota from a deep-sea hydrothermal vent chimney.</title>
        <authorList>
            <person name="Miyazaki U."/>
            <person name="Mizutani D."/>
            <person name="Hashimoto Y."/>
            <person name="Tame A."/>
            <person name="Sawayama S."/>
            <person name="Miyazaki J."/>
            <person name="Takai K."/>
            <person name="Nakagawa S."/>
        </authorList>
    </citation>
    <scope>NUCLEOTIDE SEQUENCE [LARGE SCALE GENOMIC DNA]</scope>
    <source>
        <strain evidence="10 11">S502</strain>
    </source>
</reference>
<dbReference type="Pfam" id="PF07085">
    <property type="entry name" value="DRTGG"/>
    <property type="match status" value="1"/>
</dbReference>
<dbReference type="RefSeq" id="WP_338535229.1">
    <property type="nucleotide sequence ID" value="NZ_AP028654.1"/>
</dbReference>
<dbReference type="InterPro" id="IPR001667">
    <property type="entry name" value="DDH_dom"/>
</dbReference>
<keyword evidence="11" id="KW-1185">Reference proteome</keyword>
<evidence type="ECO:0000313" key="10">
    <source>
        <dbReference type="EMBL" id="BEP29602.1"/>
    </source>
</evidence>
<evidence type="ECO:0000313" key="11">
    <source>
        <dbReference type="Proteomes" id="UP001321786"/>
    </source>
</evidence>
<comment type="catalytic activity">
    <reaction evidence="7">
        <text>diphosphate + H2O = 2 phosphate + H(+)</text>
        <dbReference type="Rhea" id="RHEA:24576"/>
        <dbReference type="ChEBI" id="CHEBI:15377"/>
        <dbReference type="ChEBI" id="CHEBI:15378"/>
        <dbReference type="ChEBI" id="CHEBI:33019"/>
        <dbReference type="ChEBI" id="CHEBI:43474"/>
        <dbReference type="EC" id="3.6.1.1"/>
    </reaction>
</comment>
<dbReference type="NCBIfam" id="NF011442">
    <property type="entry name" value="PRK14869.1-4"/>
    <property type="match status" value="1"/>
</dbReference>
<sequence length="540" mass="61356">MIHIFGHKNPDSDSVCSAIALNFLKNSKNIKSNPFVLGSINKETTFILNHFNINAPSILKNVNIEVKDLNYDTIKPVSSEISIFEAYNKMKTMKIRTLPVTNDTNKLVGILTMKDITIDFISGNKRKLDTTYSNVTKSLGGKLITETNRKLVGNILVIALYHKTLKKDNLVNNNTIAIVGDNYEAIDFLISENINSIIVTGGRIPPKEYIEKANRKNINIISVPIDTYETSRQLTLCNKVSSIMKSKNIIRFKPYYSIDEVKEDMSLYKYTNYPVLDKGKQYLGMVNRNHIISPNKKKVILVDHNEYSQSVPGLKTANILEIIDHHKIGDINTNSPISFRNMPVGSTCTIVYSMFREENIKIPKNIAGCLISGIISDTLFFRSPTTTSFDKIAVEKLNETLNMDLDQYAHNMFKYGSSLEGEETNEILNKDYKEFDIEGLKIGISQIFTLNIDEILERKDEFLHCLEKNHIQKNNDISLIVITDILKEGSHFLYKSDNTNIIKYLLNDNLEQGYFSKGIISRKKQIVPLISEAIIAQKNM</sequence>
<dbReference type="SUPFAM" id="SSF64182">
    <property type="entry name" value="DHH phosphoesterases"/>
    <property type="match status" value="1"/>
</dbReference>
<evidence type="ECO:0000256" key="6">
    <source>
        <dbReference type="ARBA" id="ARBA00032535"/>
    </source>
</evidence>
<organism evidence="10 11">
    <name type="scientific">Helicovermis profundi</name>
    <dbReference type="NCBI Taxonomy" id="3065157"/>
    <lineage>
        <taxon>Bacteria</taxon>
        <taxon>Bacillati</taxon>
        <taxon>Bacillota</taxon>
        <taxon>Clostridia</taxon>
        <taxon>Helicovermis</taxon>
    </lineage>
</organism>
<name>A0AAU9E9Z9_9FIRM</name>
<dbReference type="Pfam" id="PF01368">
    <property type="entry name" value="DHH"/>
    <property type="match status" value="1"/>
</dbReference>
<dbReference type="EMBL" id="AP028654">
    <property type="protein sequence ID" value="BEP29602.1"/>
    <property type="molecule type" value="Genomic_DNA"/>
</dbReference>
<dbReference type="InterPro" id="IPR010766">
    <property type="entry name" value="DRTGG"/>
</dbReference>
<evidence type="ECO:0000256" key="4">
    <source>
        <dbReference type="ARBA" id="ARBA00022801"/>
    </source>
</evidence>
<keyword evidence="4" id="KW-0378">Hydrolase</keyword>
<dbReference type="Gene3D" id="3.10.310.20">
    <property type="entry name" value="DHHA2 domain"/>
    <property type="match status" value="1"/>
</dbReference>
<dbReference type="PROSITE" id="PS51371">
    <property type="entry name" value="CBS"/>
    <property type="match status" value="1"/>
</dbReference>
<evidence type="ECO:0000256" key="1">
    <source>
        <dbReference type="ARBA" id="ARBA00001936"/>
    </source>
</evidence>
<dbReference type="GO" id="GO:0005737">
    <property type="term" value="C:cytoplasm"/>
    <property type="evidence" value="ECO:0007669"/>
    <property type="project" value="InterPro"/>
</dbReference>
<dbReference type="PANTHER" id="PTHR12112">
    <property type="entry name" value="BNIP - RELATED"/>
    <property type="match status" value="1"/>
</dbReference>
<dbReference type="InterPro" id="IPR028979">
    <property type="entry name" value="Ser_kin/Pase_Hpr-like_N_sf"/>
</dbReference>
<dbReference type="InterPro" id="IPR038763">
    <property type="entry name" value="DHH_sf"/>
</dbReference>
<feature type="domain" description="CBS" evidence="9">
    <location>
        <begin position="69"/>
        <end position="126"/>
    </location>
</feature>
<dbReference type="PANTHER" id="PTHR12112:SF22">
    <property type="entry name" value="MANGANESE-DEPENDENT INORGANIC PYROPHOSPHATASE-RELATED"/>
    <property type="match status" value="1"/>
</dbReference>
<dbReference type="Gene3D" id="3.40.1390.20">
    <property type="entry name" value="HprK N-terminal domain-like"/>
    <property type="match status" value="1"/>
</dbReference>
<protein>
    <recommendedName>
        <fullName evidence="2">inorganic diphosphatase</fullName>
        <ecNumber evidence="2">3.6.1.1</ecNumber>
    </recommendedName>
    <alternativeName>
        <fullName evidence="6">Pyrophosphate phospho-hydrolase</fullName>
    </alternativeName>
</protein>
<dbReference type="GO" id="GO:0004427">
    <property type="term" value="F:inorganic diphosphate phosphatase activity"/>
    <property type="evidence" value="ECO:0007669"/>
    <property type="project" value="UniProtKB-EC"/>
</dbReference>
<dbReference type="NCBIfam" id="NF011443">
    <property type="entry name" value="PRK14869.1-5"/>
    <property type="match status" value="1"/>
</dbReference>
<dbReference type="InterPro" id="IPR000644">
    <property type="entry name" value="CBS_dom"/>
</dbReference>
<dbReference type="InterPro" id="IPR046342">
    <property type="entry name" value="CBS_dom_sf"/>
</dbReference>
<gene>
    <name evidence="10" type="ORF">HLPR_19330</name>
</gene>
<comment type="cofactor">
    <cofactor evidence="1">
        <name>Mn(2+)</name>
        <dbReference type="ChEBI" id="CHEBI:29035"/>
    </cofactor>
</comment>
<accession>A0AAU9E9Z9</accession>
<dbReference type="KEGG" id="hprf:HLPR_19330"/>
<dbReference type="InterPro" id="IPR004097">
    <property type="entry name" value="DHHA2"/>
</dbReference>
<dbReference type="SUPFAM" id="SSF75138">
    <property type="entry name" value="HprK N-terminal domain-like"/>
    <property type="match status" value="1"/>
</dbReference>
<keyword evidence="8" id="KW-0129">CBS domain</keyword>
<keyword evidence="3" id="KW-0479">Metal-binding</keyword>
<dbReference type="Proteomes" id="UP001321786">
    <property type="component" value="Chromosome"/>
</dbReference>
<dbReference type="FunFam" id="3.90.1640.10:FF:000001">
    <property type="entry name" value="Probable manganese-dependent inorganic pyrophosphatase"/>
    <property type="match status" value="1"/>
</dbReference>
<evidence type="ECO:0000256" key="8">
    <source>
        <dbReference type="PROSITE-ProRule" id="PRU00703"/>
    </source>
</evidence>
<keyword evidence="5" id="KW-0464">Manganese</keyword>
<dbReference type="AlphaFoldDB" id="A0AAU9E9Z9"/>
<dbReference type="GO" id="GO:0046872">
    <property type="term" value="F:metal ion binding"/>
    <property type="evidence" value="ECO:0007669"/>
    <property type="project" value="UniProtKB-KW"/>
</dbReference>
<evidence type="ECO:0000256" key="3">
    <source>
        <dbReference type="ARBA" id="ARBA00022723"/>
    </source>
</evidence>
<evidence type="ECO:0000256" key="2">
    <source>
        <dbReference type="ARBA" id="ARBA00012146"/>
    </source>
</evidence>
<dbReference type="InterPro" id="IPR038222">
    <property type="entry name" value="DHHA2_dom_sf"/>
</dbReference>
<dbReference type="SMART" id="SM00116">
    <property type="entry name" value="CBS"/>
    <property type="match status" value="1"/>
</dbReference>
<evidence type="ECO:0000256" key="7">
    <source>
        <dbReference type="ARBA" id="ARBA00047820"/>
    </source>
</evidence>
<dbReference type="EC" id="3.6.1.1" evidence="2"/>
<evidence type="ECO:0000256" key="5">
    <source>
        <dbReference type="ARBA" id="ARBA00023211"/>
    </source>
</evidence>
<dbReference type="SMART" id="SM01131">
    <property type="entry name" value="DHHA2"/>
    <property type="match status" value="1"/>
</dbReference>
<dbReference type="Pfam" id="PF00571">
    <property type="entry name" value="CBS"/>
    <property type="match status" value="2"/>
</dbReference>
<evidence type="ECO:0000259" key="9">
    <source>
        <dbReference type="PROSITE" id="PS51371"/>
    </source>
</evidence>
<proteinExistence type="predicted"/>